<dbReference type="AlphaFoldDB" id="A0A517PSV1"/>
<evidence type="ECO:0000313" key="2">
    <source>
        <dbReference type="Proteomes" id="UP000320421"/>
    </source>
</evidence>
<sequence>MLIQADITLIIAALQFWAEEMDPEDEQCLRIYAETPHSEQIWTPAEIQQLRSRLKTAHLKYVVSNESRTVLQDRELHSSLQGAFEACNNPTDLVGTLLLPEASSEV</sequence>
<dbReference type="RefSeq" id="WP_145188290.1">
    <property type="nucleotide sequence ID" value="NZ_CP036266.1"/>
</dbReference>
<dbReference type="OrthoDB" id="9881002at2"/>
<evidence type="ECO:0000313" key="1">
    <source>
        <dbReference type="EMBL" id="QDT22444.1"/>
    </source>
</evidence>
<proteinExistence type="predicted"/>
<dbReference type="EMBL" id="CP036266">
    <property type="protein sequence ID" value="QDT22444.1"/>
    <property type="molecule type" value="Genomic_DNA"/>
</dbReference>
<dbReference type="Proteomes" id="UP000320421">
    <property type="component" value="Chromosome"/>
</dbReference>
<name>A0A517PSV1_9PLAN</name>
<gene>
    <name evidence="1" type="ORF">HG66A1_42520</name>
</gene>
<accession>A0A517PSV1</accession>
<reference evidence="1 2" key="1">
    <citation type="submission" date="2019-02" db="EMBL/GenBank/DDBJ databases">
        <title>Deep-cultivation of Planctomycetes and their phenomic and genomic characterization uncovers novel biology.</title>
        <authorList>
            <person name="Wiegand S."/>
            <person name="Jogler M."/>
            <person name="Boedeker C."/>
            <person name="Pinto D."/>
            <person name="Vollmers J."/>
            <person name="Rivas-Marin E."/>
            <person name="Kohn T."/>
            <person name="Peeters S.H."/>
            <person name="Heuer A."/>
            <person name="Rast P."/>
            <person name="Oberbeckmann S."/>
            <person name="Bunk B."/>
            <person name="Jeske O."/>
            <person name="Meyerdierks A."/>
            <person name="Storesund J.E."/>
            <person name="Kallscheuer N."/>
            <person name="Luecker S."/>
            <person name="Lage O.M."/>
            <person name="Pohl T."/>
            <person name="Merkel B.J."/>
            <person name="Hornburger P."/>
            <person name="Mueller R.-W."/>
            <person name="Bruemmer F."/>
            <person name="Labrenz M."/>
            <person name="Spormann A.M."/>
            <person name="Op den Camp H."/>
            <person name="Overmann J."/>
            <person name="Amann R."/>
            <person name="Jetten M.S.M."/>
            <person name="Mascher T."/>
            <person name="Medema M.H."/>
            <person name="Devos D.P."/>
            <person name="Kaster A.-K."/>
            <person name="Ovreas L."/>
            <person name="Rohde M."/>
            <person name="Galperin M.Y."/>
            <person name="Jogler C."/>
        </authorList>
    </citation>
    <scope>NUCLEOTIDE SEQUENCE [LARGE SCALE GENOMIC DNA]</scope>
    <source>
        <strain evidence="1 2">HG66A1</strain>
    </source>
</reference>
<keyword evidence="2" id="KW-1185">Reference proteome</keyword>
<protein>
    <submittedName>
        <fullName evidence="1">Uncharacterized protein</fullName>
    </submittedName>
</protein>
<organism evidence="1 2">
    <name type="scientific">Gimesia chilikensis</name>
    <dbReference type="NCBI Taxonomy" id="2605989"/>
    <lineage>
        <taxon>Bacteria</taxon>
        <taxon>Pseudomonadati</taxon>
        <taxon>Planctomycetota</taxon>
        <taxon>Planctomycetia</taxon>
        <taxon>Planctomycetales</taxon>
        <taxon>Planctomycetaceae</taxon>
        <taxon>Gimesia</taxon>
    </lineage>
</organism>